<organism evidence="5 6">
    <name type="scientific">Neopipo cinnamomea</name>
    <dbReference type="NCBI Taxonomy" id="456388"/>
    <lineage>
        <taxon>Eukaryota</taxon>
        <taxon>Metazoa</taxon>
        <taxon>Chordata</taxon>
        <taxon>Craniata</taxon>
        <taxon>Vertebrata</taxon>
        <taxon>Euteleostomi</taxon>
        <taxon>Archelosauria</taxon>
        <taxon>Archosauria</taxon>
        <taxon>Dinosauria</taxon>
        <taxon>Saurischia</taxon>
        <taxon>Theropoda</taxon>
        <taxon>Coelurosauria</taxon>
        <taxon>Aves</taxon>
        <taxon>Neognathae</taxon>
        <taxon>Neoaves</taxon>
        <taxon>Telluraves</taxon>
        <taxon>Australaves</taxon>
        <taxon>Passeriformes</taxon>
        <taxon>Tyrannidae</taxon>
        <taxon>Neopipo</taxon>
    </lineage>
</organism>
<dbReference type="InterPro" id="IPR005532">
    <property type="entry name" value="SUMF_dom"/>
</dbReference>
<feature type="non-terminal residue" evidence="5">
    <location>
        <position position="288"/>
    </location>
</feature>
<evidence type="ECO:0000313" key="5">
    <source>
        <dbReference type="EMBL" id="NWQ60232.1"/>
    </source>
</evidence>
<gene>
    <name evidence="5" type="primary">Sumf1</name>
    <name evidence="5" type="ORF">NEOCIN_R12443</name>
</gene>
<comment type="caution">
    <text evidence="5">The sequence shown here is derived from an EMBL/GenBank/DDBJ whole genome shotgun (WGS) entry which is preliminary data.</text>
</comment>
<protein>
    <submittedName>
        <fullName evidence="5">SUMF1 enzyme</fullName>
    </submittedName>
</protein>
<dbReference type="Pfam" id="PF03781">
    <property type="entry name" value="FGE-sulfatase"/>
    <property type="match status" value="1"/>
</dbReference>
<name>A0A7K4QHP2_9TYRA</name>
<comment type="similarity">
    <text evidence="2">Belongs to the sulfatase-modifying factor family.</text>
</comment>
<evidence type="ECO:0000256" key="1">
    <source>
        <dbReference type="ARBA" id="ARBA00004319"/>
    </source>
</evidence>
<dbReference type="SUPFAM" id="SSF56436">
    <property type="entry name" value="C-type lectin-like"/>
    <property type="match status" value="1"/>
</dbReference>
<dbReference type="GO" id="GO:0120147">
    <property type="term" value="F:formylglycine-generating oxidase activity"/>
    <property type="evidence" value="ECO:0007669"/>
    <property type="project" value="TreeGrafter"/>
</dbReference>
<reference evidence="5 6" key="1">
    <citation type="submission" date="2019-09" db="EMBL/GenBank/DDBJ databases">
        <title>Bird 10,000 Genomes (B10K) Project - Family phase.</title>
        <authorList>
            <person name="Zhang G."/>
        </authorList>
    </citation>
    <scope>NUCLEOTIDE SEQUENCE [LARGE SCALE GENOMIC DNA]</scope>
    <source>
        <strain evidence="5">B10K-DU-004-15</strain>
        <tissue evidence="5">Mixed tissue sample</tissue>
    </source>
</reference>
<feature type="non-terminal residue" evidence="5">
    <location>
        <position position="1"/>
    </location>
</feature>
<dbReference type="PANTHER" id="PTHR23150">
    <property type="entry name" value="SULFATASE MODIFYING FACTOR 1, 2"/>
    <property type="match status" value="1"/>
</dbReference>
<dbReference type="PANTHER" id="PTHR23150:SF19">
    <property type="entry name" value="FORMYLGLYCINE-GENERATING ENZYME"/>
    <property type="match status" value="1"/>
</dbReference>
<dbReference type="EMBL" id="VYZA01000021">
    <property type="protein sequence ID" value="NWQ60232.1"/>
    <property type="molecule type" value="Genomic_DNA"/>
</dbReference>
<feature type="domain" description="Sulfatase-modifying factor enzyme-like" evidence="4">
    <location>
        <begin position="1"/>
        <end position="280"/>
    </location>
</feature>
<evidence type="ECO:0000256" key="2">
    <source>
        <dbReference type="ARBA" id="ARBA00005310"/>
    </source>
</evidence>
<dbReference type="InterPro" id="IPR051043">
    <property type="entry name" value="Sulfatase_Mod_Factor_Kinase"/>
</dbReference>
<dbReference type="InterPro" id="IPR016187">
    <property type="entry name" value="CTDL_fold"/>
</dbReference>
<evidence type="ECO:0000259" key="4">
    <source>
        <dbReference type="Pfam" id="PF03781"/>
    </source>
</evidence>
<evidence type="ECO:0000256" key="3">
    <source>
        <dbReference type="SAM" id="MobiDB-lite"/>
    </source>
</evidence>
<keyword evidence="6" id="KW-1185">Reference proteome</keyword>
<comment type="subcellular location">
    <subcellularLocation>
        <location evidence="1">Endoplasmic reticulum lumen</location>
    </subcellularLocation>
</comment>
<sequence length="288" mass="31992">QMVAIPGGVFTMGTREPAIPQDGEGPARRVHLKGFYMDQYEVSNEHFERFVNSTGYVTEAEKFGDSFVFEGMLSEAVKAEIHQAVAAAPWWLPVKGANWKHPEGPDSSISSRMDHPVLHVSWNDAVAFCTWAGKRLPTEAEWEYSCRGGLENRYLSQCVPEPCLQPKGQHYANTWQGEFPANNTAEDGYKGTAPVTAFPPNGYGLYNIVGNAWEWTSDWWAVQHSSRDVHNPTGPSSGTDRVKKGGSYMCHKSYCYRYRCAARSQNTPDSSASNLGFRCASDAPPEPQ</sequence>
<feature type="region of interest" description="Disordered" evidence="3">
    <location>
        <begin position="266"/>
        <end position="288"/>
    </location>
</feature>
<dbReference type="InterPro" id="IPR042095">
    <property type="entry name" value="SUMF_sf"/>
</dbReference>
<dbReference type="Gene3D" id="3.90.1580.10">
    <property type="entry name" value="paralog of FGE (formylglycine-generating enzyme)"/>
    <property type="match status" value="1"/>
</dbReference>
<proteinExistence type="inferred from homology"/>
<accession>A0A7K4QHP2</accession>
<evidence type="ECO:0000313" key="6">
    <source>
        <dbReference type="Proteomes" id="UP000556200"/>
    </source>
</evidence>
<dbReference type="AlphaFoldDB" id="A0A7K4QHP2"/>
<dbReference type="GO" id="GO:0005788">
    <property type="term" value="C:endoplasmic reticulum lumen"/>
    <property type="evidence" value="ECO:0007669"/>
    <property type="project" value="UniProtKB-SubCell"/>
</dbReference>
<dbReference type="Proteomes" id="UP000556200">
    <property type="component" value="Unassembled WGS sequence"/>
</dbReference>